<dbReference type="InterPro" id="IPR036259">
    <property type="entry name" value="MFS_trans_sf"/>
</dbReference>
<dbReference type="PANTHER" id="PTHR23508:SF10">
    <property type="entry name" value="CARBOXYLIC ACID TRANSPORTER PROTEIN HOMOLOG"/>
    <property type="match status" value="1"/>
</dbReference>
<dbReference type="OrthoDB" id="3043418at2759"/>
<dbReference type="STRING" id="436010.A0A167XR99"/>
<accession>A0A167XR99</accession>
<evidence type="ECO:0000256" key="1">
    <source>
        <dbReference type="ARBA" id="ARBA00004141"/>
    </source>
</evidence>
<keyword evidence="4 5" id="KW-0472">Membrane</keyword>
<evidence type="ECO:0008006" key="8">
    <source>
        <dbReference type="Google" id="ProtNLM"/>
    </source>
</evidence>
<keyword evidence="2 5" id="KW-0812">Transmembrane</keyword>
<name>A0A167XR99_9AGAM</name>
<gene>
    <name evidence="6" type="ORF">FIBSPDRAFT_965588</name>
</gene>
<organism evidence="6 7">
    <name type="scientific">Athelia psychrophila</name>
    <dbReference type="NCBI Taxonomy" id="1759441"/>
    <lineage>
        <taxon>Eukaryota</taxon>
        <taxon>Fungi</taxon>
        <taxon>Dikarya</taxon>
        <taxon>Basidiomycota</taxon>
        <taxon>Agaricomycotina</taxon>
        <taxon>Agaricomycetes</taxon>
        <taxon>Agaricomycetidae</taxon>
        <taxon>Atheliales</taxon>
        <taxon>Atheliaceae</taxon>
        <taxon>Athelia</taxon>
    </lineage>
</organism>
<evidence type="ECO:0000256" key="3">
    <source>
        <dbReference type="ARBA" id="ARBA00022989"/>
    </source>
</evidence>
<sequence length="88" mass="9685">MTNLQESFGKSAHAITIINLTLRFHSIGAIVFGVFDRFDRKWALVFNLAMCSVIELGCGFGNAVSYLIAAAAYLDLVPEQSEGRRALF</sequence>
<evidence type="ECO:0000256" key="4">
    <source>
        <dbReference type="ARBA" id="ARBA00023136"/>
    </source>
</evidence>
<proteinExistence type="predicted"/>
<evidence type="ECO:0000313" key="6">
    <source>
        <dbReference type="EMBL" id="KZP07479.1"/>
    </source>
</evidence>
<keyword evidence="7" id="KW-1185">Reference proteome</keyword>
<evidence type="ECO:0000256" key="5">
    <source>
        <dbReference type="SAM" id="Phobius"/>
    </source>
</evidence>
<evidence type="ECO:0000256" key="2">
    <source>
        <dbReference type="ARBA" id="ARBA00022692"/>
    </source>
</evidence>
<dbReference type="GO" id="GO:0046943">
    <property type="term" value="F:carboxylic acid transmembrane transporter activity"/>
    <property type="evidence" value="ECO:0007669"/>
    <property type="project" value="TreeGrafter"/>
</dbReference>
<feature type="transmembrane region" description="Helical" evidence="5">
    <location>
        <begin position="42"/>
        <end position="74"/>
    </location>
</feature>
<keyword evidence="3 5" id="KW-1133">Transmembrane helix</keyword>
<evidence type="ECO:0000313" key="7">
    <source>
        <dbReference type="Proteomes" id="UP000076532"/>
    </source>
</evidence>
<dbReference type="Proteomes" id="UP000076532">
    <property type="component" value="Unassembled WGS sequence"/>
</dbReference>
<dbReference type="GO" id="GO:0005886">
    <property type="term" value="C:plasma membrane"/>
    <property type="evidence" value="ECO:0007669"/>
    <property type="project" value="TreeGrafter"/>
</dbReference>
<dbReference type="EMBL" id="KV417749">
    <property type="protein sequence ID" value="KZP07479.1"/>
    <property type="molecule type" value="Genomic_DNA"/>
</dbReference>
<protein>
    <recommendedName>
        <fullName evidence="8">Major facilitator superfamily (MFS) profile domain-containing protein</fullName>
    </recommendedName>
</protein>
<reference evidence="6 7" key="1">
    <citation type="journal article" date="2016" name="Mol. Biol. Evol.">
        <title>Comparative Genomics of Early-Diverging Mushroom-Forming Fungi Provides Insights into the Origins of Lignocellulose Decay Capabilities.</title>
        <authorList>
            <person name="Nagy L.G."/>
            <person name="Riley R."/>
            <person name="Tritt A."/>
            <person name="Adam C."/>
            <person name="Daum C."/>
            <person name="Floudas D."/>
            <person name="Sun H."/>
            <person name="Yadav J.S."/>
            <person name="Pangilinan J."/>
            <person name="Larsson K.H."/>
            <person name="Matsuura K."/>
            <person name="Barry K."/>
            <person name="Labutti K."/>
            <person name="Kuo R."/>
            <person name="Ohm R.A."/>
            <person name="Bhattacharya S.S."/>
            <person name="Shirouzu T."/>
            <person name="Yoshinaga Y."/>
            <person name="Martin F.M."/>
            <person name="Grigoriev I.V."/>
            <person name="Hibbett D.S."/>
        </authorList>
    </citation>
    <scope>NUCLEOTIDE SEQUENCE [LARGE SCALE GENOMIC DNA]</scope>
    <source>
        <strain evidence="6 7">CBS 109695</strain>
    </source>
</reference>
<comment type="subcellular location">
    <subcellularLocation>
        <location evidence="1">Membrane</location>
        <topology evidence="1">Multi-pass membrane protein</topology>
    </subcellularLocation>
</comment>
<dbReference type="SUPFAM" id="SSF103473">
    <property type="entry name" value="MFS general substrate transporter"/>
    <property type="match status" value="1"/>
</dbReference>
<feature type="transmembrane region" description="Helical" evidence="5">
    <location>
        <begin position="12"/>
        <end position="35"/>
    </location>
</feature>
<dbReference type="PANTHER" id="PTHR23508">
    <property type="entry name" value="CARBOXYLIC ACID TRANSPORTER PROTEIN HOMOLOG"/>
    <property type="match status" value="1"/>
</dbReference>
<dbReference type="AlphaFoldDB" id="A0A167XR99"/>